<feature type="binding site" evidence="15">
    <location>
        <position position="319"/>
    </location>
    <ligand>
        <name>ATP</name>
        <dbReference type="ChEBI" id="CHEBI:30616"/>
        <label>1</label>
    </ligand>
</feature>
<dbReference type="EMDB" id="EMD-70422"/>
<keyword evidence="4 11" id="KW-0479">Metal-binding</keyword>
<feature type="binding site" evidence="15">
    <location>
        <position position="264"/>
    </location>
    <ligand>
        <name>ATP</name>
        <dbReference type="ChEBI" id="CHEBI:30616"/>
        <label>1</label>
    </ligand>
</feature>
<evidence type="ECO:0000259" key="7">
    <source>
        <dbReference type="Pfam" id="PF00962"/>
    </source>
</evidence>
<evidence type="ECO:0007829" key="15">
    <source>
        <dbReference type="PDB" id="9OFE"/>
    </source>
</evidence>
<comment type="cofactor">
    <cofactor evidence="1">
        <name>Zn(2+)</name>
        <dbReference type="ChEBI" id="CHEBI:29105"/>
    </cofactor>
</comment>
<dbReference type="PDB" id="9OFE">
    <property type="method" value="EM"/>
    <property type="resolution" value="2.68 A"/>
    <property type="chains" value="A/B/G/H/K/L=1-625"/>
</dbReference>
<feature type="binding site" evidence="15">
    <location>
        <position position="435"/>
    </location>
    <ligand>
        <name>ATP</name>
        <dbReference type="ChEBI" id="CHEBI:30616"/>
        <label>1</label>
    </ligand>
</feature>
<feature type="binding site" evidence="11 12">
    <location>
        <position position="548"/>
    </location>
    <ligand>
        <name>Zn(2+)</name>
        <dbReference type="ChEBI" id="CHEBI:29105"/>
        <label>2</label>
    </ligand>
</feature>
<feature type="binding site" evidence="14">
    <location>
        <position position="352"/>
    </location>
    <ligand>
        <name>ATP</name>
        <dbReference type="ChEBI" id="CHEBI:30616"/>
        <label>6</label>
    </ligand>
</feature>
<dbReference type="GO" id="GO:0046103">
    <property type="term" value="P:inosine biosynthetic process"/>
    <property type="evidence" value="ECO:0007669"/>
    <property type="project" value="TreeGrafter"/>
</dbReference>
<feature type="binding site" evidence="14">
    <location>
        <position position="461"/>
    </location>
    <ligand>
        <name>Zn(2+)</name>
        <dbReference type="ChEBI" id="CHEBI:29105"/>
        <label>1</label>
    </ligand>
</feature>
<reference evidence="9 10" key="1">
    <citation type="submission" date="2014-04" db="EMBL/GenBank/DDBJ databases">
        <title>The Genome Sequence of Thermoanaerobaculum aquaticum MP-01, The First Cultivated Group 23 Acidobacterium.</title>
        <authorList>
            <person name="Stamps B.W."/>
            <person name="Losey N.A."/>
            <person name="Lawson P.A."/>
            <person name="Stevenson B.S."/>
        </authorList>
    </citation>
    <scope>NUCLEOTIDE SEQUENCE [LARGE SCALE GENOMIC DNA]</scope>
    <source>
        <strain evidence="9 10">MP-01</strain>
    </source>
</reference>
<feature type="binding site" evidence="14">
    <location>
        <position position="319"/>
    </location>
    <ligand>
        <name>ATP</name>
        <dbReference type="ChEBI" id="CHEBI:30616"/>
        <label>6</label>
    </ligand>
</feature>
<feature type="binding site" evidence="12 14">
    <location>
        <position position="461"/>
    </location>
    <ligand>
        <name>ATP</name>
        <dbReference type="ChEBI" id="CHEBI:30616"/>
        <label>5</label>
    </ligand>
</feature>
<feature type="binding site" evidence="12 14">
    <location>
        <position position="549"/>
    </location>
    <ligand>
        <name>ATP</name>
        <dbReference type="ChEBI" id="CHEBI:30616"/>
        <label>5</label>
    </ligand>
</feature>
<feature type="binding site" evidence="14">
    <location>
        <position position="461"/>
    </location>
    <ligand>
        <name>ATP</name>
        <dbReference type="ChEBI" id="CHEBI:30616"/>
        <label>9</label>
    </ligand>
</feature>
<feature type="binding site" evidence="14 15">
    <location>
        <position position="264"/>
    </location>
    <ligand>
        <name>ATP</name>
        <dbReference type="ChEBI" id="CHEBI:30616"/>
        <label>2</label>
    </ligand>
</feature>
<feature type="binding site" evidence="13">
    <location>
        <position position="352"/>
    </location>
    <ligand>
        <name>ATP</name>
        <dbReference type="ChEBI" id="CHEBI:30616"/>
        <label>7</label>
    </ligand>
</feature>
<dbReference type="PANTHER" id="PTHR11409">
    <property type="entry name" value="ADENOSINE DEAMINASE"/>
    <property type="match status" value="1"/>
</dbReference>
<evidence type="ECO:0007829" key="13">
    <source>
        <dbReference type="PDB" id="9OFC"/>
    </source>
</evidence>
<name>A0A062XY19_9BACT</name>
<feature type="binding site" evidence="13">
    <location>
        <position position="319"/>
    </location>
    <ligand>
        <name>ATP</name>
        <dbReference type="ChEBI" id="CHEBI:30616"/>
        <label>7</label>
    </ligand>
</feature>
<keyword evidence="11 12" id="KW-0002">3D-structure</keyword>
<feature type="binding site" evidence="14 15">
    <location>
        <position position="355"/>
    </location>
    <ligand>
        <name>ATP</name>
        <dbReference type="ChEBI" id="CHEBI:30616"/>
        <label>2</label>
    </ligand>
</feature>
<feature type="binding site" evidence="14">
    <location>
        <position position="396"/>
    </location>
    <ligand>
        <name>ATP</name>
        <dbReference type="ChEBI" id="CHEBI:30616"/>
        <label>10</label>
    </ligand>
</feature>
<feature type="binding site" evidence="14">
    <location>
        <position position="548"/>
    </location>
    <ligand>
        <name>ATP</name>
        <dbReference type="ChEBI" id="CHEBI:30616"/>
        <label>10</label>
    </ligand>
</feature>
<feature type="binding site" evidence="15">
    <location>
        <position position="311"/>
    </location>
    <ligand>
        <name>ATP</name>
        <dbReference type="ChEBI" id="CHEBI:30616"/>
        <label>4</label>
    </ligand>
</feature>
<gene>
    <name evidence="9" type="ORF">EG19_07865</name>
</gene>
<dbReference type="EMDB" id="EMD-70428"/>
<feature type="binding site" evidence="14">
    <location>
        <position position="356"/>
    </location>
    <ligand>
        <name>ATP</name>
        <dbReference type="ChEBI" id="CHEBI:30616"/>
        <label>10</label>
    </ligand>
</feature>
<dbReference type="Pfam" id="PF00962">
    <property type="entry name" value="A_deaminase"/>
    <property type="match status" value="1"/>
</dbReference>
<feature type="binding site" evidence="13">
    <location>
        <position position="356"/>
    </location>
    <ligand>
        <name>ATP</name>
        <dbReference type="ChEBI" id="CHEBI:30616"/>
        <label>8</label>
    </ligand>
</feature>
<feature type="binding site" evidence="14 15">
    <location>
        <position position="435"/>
    </location>
    <ligand>
        <name>ATP</name>
        <dbReference type="ChEBI" id="CHEBI:30616"/>
        <label>2</label>
    </ligand>
</feature>
<feature type="binding site" evidence="13">
    <location>
        <position position="264"/>
    </location>
    <ligand>
        <name>Mg(2+)</name>
        <dbReference type="ChEBI" id="CHEBI:18420"/>
        <label>2</label>
    </ligand>
</feature>
<feature type="binding site" evidence="13 14">
    <location>
        <position position="355"/>
    </location>
    <ligand>
        <name>ATP</name>
        <dbReference type="ChEBI" id="CHEBI:30616"/>
        <label>9</label>
    </ligand>
</feature>
<feature type="binding site" evidence="12 14">
    <location>
        <position position="352"/>
    </location>
    <ligand>
        <name>ATP</name>
        <dbReference type="ChEBI" id="CHEBI:30616"/>
        <label>5</label>
    </ligand>
</feature>
<dbReference type="SUPFAM" id="SSF51556">
    <property type="entry name" value="Metallo-dependent hydrolases"/>
    <property type="match status" value="1"/>
</dbReference>
<dbReference type="GO" id="GO:0004000">
    <property type="term" value="F:adenosine deaminase activity"/>
    <property type="evidence" value="ECO:0007669"/>
    <property type="project" value="UniProtKB-ARBA"/>
</dbReference>
<feature type="domain" description="CRISPR system ring nuclease SSO2081-like" evidence="8">
    <location>
        <begin position="13"/>
        <end position="145"/>
    </location>
</feature>
<feature type="binding site" evidence="11 12">
    <location>
        <position position="461"/>
    </location>
    <ligand>
        <name>Zn(2+)</name>
        <dbReference type="ChEBI" id="CHEBI:29105"/>
        <label>2</label>
    </ligand>
</feature>
<dbReference type="STRING" id="1312852.EG19_07865"/>
<evidence type="ECO:0000313" key="10">
    <source>
        <dbReference type="Proteomes" id="UP000027284"/>
    </source>
</evidence>
<feature type="binding site" evidence="13">
    <location>
        <position position="548"/>
    </location>
    <ligand>
        <name>ATP</name>
        <dbReference type="ChEBI" id="CHEBI:30616"/>
        <label>7</label>
    </ligand>
</feature>
<dbReference type="InterPro" id="IPR019092">
    <property type="entry name" value="SSO2081-like_dom"/>
</dbReference>
<accession>A0A062XY19</accession>
<feature type="domain" description="Adenosine deaminase" evidence="7">
    <location>
        <begin position="255"/>
        <end position="602"/>
    </location>
</feature>
<dbReference type="AlphaFoldDB" id="A0A062XY19"/>
<comment type="similarity">
    <text evidence="2">Belongs to the metallo-dependent hydrolases superfamily. Adenosine and AMP deaminases family.</text>
</comment>
<feature type="binding site" evidence="13 14">
    <location>
        <position position="548"/>
    </location>
    <ligand>
        <name>ATP</name>
        <dbReference type="ChEBI" id="CHEBI:30616"/>
        <label>9</label>
    </ligand>
</feature>
<feature type="binding site" evidence="11 12">
    <location>
        <position position="262"/>
    </location>
    <ligand>
        <name>Zn(2+)</name>
        <dbReference type="ChEBI" id="CHEBI:29105"/>
        <label>2</label>
    </ligand>
</feature>
<feature type="binding site" evidence="12 14">
    <location>
        <position position="356"/>
    </location>
    <ligand>
        <name>ATP</name>
        <dbReference type="ChEBI" id="CHEBI:30616"/>
        <label>5</label>
    </ligand>
</feature>
<feature type="binding site" evidence="12 14">
    <location>
        <position position="264"/>
    </location>
    <ligand>
        <name>ATP</name>
        <dbReference type="ChEBI" id="CHEBI:30616"/>
        <label>5</label>
    </ligand>
</feature>
<feature type="binding site" evidence="15">
    <location>
        <position position="264"/>
    </location>
    <ligand>
        <name>ATP</name>
        <dbReference type="ChEBI" id="CHEBI:30616"/>
        <label>4</label>
    </ligand>
</feature>
<feature type="binding site" evidence="14">
    <location>
        <position position="430"/>
    </location>
    <ligand>
        <name>Zn(2+)</name>
        <dbReference type="ChEBI" id="CHEBI:29105"/>
        <label>1</label>
    </ligand>
</feature>
<feature type="binding site" evidence="14 15">
    <location>
        <position position="356"/>
    </location>
    <ligand>
        <name>ATP</name>
        <dbReference type="ChEBI" id="CHEBI:30616"/>
        <label>2</label>
    </ligand>
</feature>
<feature type="binding site" evidence="12 14">
    <location>
        <position position="319"/>
    </location>
    <ligand>
        <name>ATP</name>
        <dbReference type="ChEBI" id="CHEBI:30616"/>
        <label>5</label>
    </ligand>
</feature>
<feature type="binding site" evidence="14 15">
    <location>
        <position position="319"/>
    </location>
    <ligand>
        <name>ATP</name>
        <dbReference type="ChEBI" id="CHEBI:30616"/>
        <label>2</label>
    </ligand>
</feature>
<feature type="binding site" evidence="14">
    <location>
        <position position="265"/>
    </location>
    <ligand>
        <name>ATP</name>
        <dbReference type="ChEBI" id="CHEBI:30616"/>
        <label>2</label>
    </ligand>
</feature>
<evidence type="ECO:0007829" key="14">
    <source>
        <dbReference type="PDB" id="9OFD"/>
    </source>
</evidence>
<dbReference type="PDB" id="9OFD">
    <property type="method" value="EM"/>
    <property type="resolution" value="2.86 A"/>
    <property type="chains" value="A/B/G/H/K/L=1-625"/>
</dbReference>
<feature type="binding site" evidence="15">
    <location>
        <position position="397"/>
    </location>
    <ligand>
        <name>ATP</name>
        <dbReference type="ChEBI" id="CHEBI:30616"/>
        <label>4</label>
    </ligand>
</feature>
<feature type="binding site" evidence="13">
    <location>
        <position position="548"/>
    </location>
    <ligand>
        <name>ATP</name>
        <dbReference type="ChEBI" id="CHEBI:30616"/>
        <label>3</label>
    </ligand>
</feature>
<dbReference type="Gene3D" id="3.20.20.140">
    <property type="entry name" value="Metal-dependent hydrolases"/>
    <property type="match status" value="1"/>
</dbReference>
<dbReference type="GO" id="GO:0006154">
    <property type="term" value="P:adenosine catabolic process"/>
    <property type="evidence" value="ECO:0007669"/>
    <property type="project" value="TreeGrafter"/>
</dbReference>
<evidence type="ECO:0000256" key="1">
    <source>
        <dbReference type="ARBA" id="ARBA00001947"/>
    </source>
</evidence>
<evidence type="ECO:0000256" key="5">
    <source>
        <dbReference type="ARBA" id="ARBA00022801"/>
    </source>
</evidence>
<dbReference type="InterPro" id="IPR032466">
    <property type="entry name" value="Metal_Hydrolase"/>
</dbReference>
<keyword evidence="10" id="KW-1185">Reference proteome</keyword>
<feature type="binding site" evidence="14">
    <location>
        <position position="264"/>
    </location>
    <ligand>
        <name>ATP</name>
        <dbReference type="ChEBI" id="CHEBI:30616"/>
        <label>6</label>
    </ligand>
</feature>
<evidence type="ECO:0000259" key="8">
    <source>
        <dbReference type="Pfam" id="PF09623"/>
    </source>
</evidence>
<dbReference type="OrthoDB" id="9779574at2"/>
<dbReference type="GO" id="GO:0005829">
    <property type="term" value="C:cytosol"/>
    <property type="evidence" value="ECO:0007669"/>
    <property type="project" value="TreeGrafter"/>
</dbReference>
<evidence type="ECO:0007829" key="12">
    <source>
        <dbReference type="PDB" id="9OFB"/>
    </source>
</evidence>
<feature type="binding site" evidence="13">
    <location>
        <position position="262"/>
    </location>
    <ligand>
        <name>Mg(2+)</name>
        <dbReference type="ChEBI" id="CHEBI:18420"/>
        <label>1</label>
    </ligand>
</feature>
<dbReference type="SMR" id="A0A062XY19"/>
<feature type="binding site" evidence="13 14">
    <location>
        <position position="549"/>
    </location>
    <ligand>
        <name>ATP</name>
        <dbReference type="ChEBI" id="CHEBI:30616"/>
        <label>9</label>
    </ligand>
</feature>
<keyword evidence="5" id="KW-0378">Hydrolase</keyword>
<feature type="binding site" evidence="15">
    <location>
        <position position="356"/>
    </location>
    <ligand>
        <name>ATP</name>
        <dbReference type="ChEBI" id="CHEBI:30616"/>
        <label>1</label>
    </ligand>
</feature>
<evidence type="ECO:0000313" key="9">
    <source>
        <dbReference type="EMBL" id="KDA53021.1"/>
    </source>
</evidence>
<reference evidence="13" key="2">
    <citation type="submission" date="2025-04" db="PDB data bank">
        <title>Sequential Conformational Activation of a CARF-Fused Adenosine Deaminase by Cyclic Oligoadenylates.</title>
        <authorList>
            <person name="Roth M."/>
            <person name="Shu Y."/>
            <person name="Trasandidou D."/>
            <person name="Zhao Y."/>
            <person name="van der Oost J."/>
            <person name="Li H."/>
        </authorList>
    </citation>
    <scope>STRUCTURE BY ELECTRON MICROSCOPY (3.17 ANGSTROMS) IN COMPLEX WITH ATP; MG(2+) AND ZN(2+)</scope>
</reference>
<feature type="binding site" evidence="15">
    <location>
        <position position="319"/>
    </location>
    <ligand>
        <name>ATP</name>
        <dbReference type="ChEBI" id="CHEBI:30616"/>
        <label>4</label>
    </ligand>
</feature>
<reference evidence="11 12" key="3">
    <citation type="submission" date="2025-04" db="PDB data bank">
        <title>Sequential Conformational Activation of a CARF-Fused Adenosine Deaminase by Cyclic Oligoadenylates.</title>
        <authorList>
            <person name="Roth M."/>
            <person name="Shu Y."/>
            <person name="Trasandidou D."/>
            <person name="Zhao Y."/>
            <person name="van der Oost J."/>
            <person name="Li H."/>
        </authorList>
    </citation>
    <scope>STRUCTURE BY ELECTRON MICROSCOPY (2.68 ANGSTROMS) IN COMPLEX WITH ATP; MG(2+) AND ZN(2+)</scope>
    <scope>DISULFIDE BONDS</scope>
</reference>
<feature type="binding site" evidence="13">
    <location>
        <position position="319"/>
    </location>
    <ligand>
        <name>ATP</name>
        <dbReference type="ChEBI" id="CHEBI:30616"/>
        <label>3</label>
    </ligand>
</feature>
<dbReference type="Pfam" id="PF09623">
    <property type="entry name" value="Cas_NE0113"/>
    <property type="match status" value="1"/>
</dbReference>
<feature type="binding site" evidence="13">
    <location>
        <position position="396"/>
    </location>
    <ligand>
        <name>ATP</name>
        <dbReference type="ChEBI" id="CHEBI:30616"/>
        <label>3</label>
    </ligand>
</feature>
<evidence type="ECO:0000256" key="2">
    <source>
        <dbReference type="ARBA" id="ARBA00006676"/>
    </source>
</evidence>
<feature type="binding site" evidence="15">
    <location>
        <position position="461"/>
    </location>
    <ligand>
        <name>ATP</name>
        <dbReference type="ChEBI" id="CHEBI:30616"/>
        <label>1</label>
    </ligand>
</feature>
<dbReference type="PDB" id="9OFB">
    <property type="method" value="EM"/>
    <property type="resolution" value="2.68 A"/>
    <property type="chains" value="A/B=1-625"/>
</dbReference>
<feature type="binding site" evidence="14">
    <location>
        <position position="260"/>
    </location>
    <ligand>
        <name>Zn(2+)</name>
        <dbReference type="ChEBI" id="CHEBI:29105"/>
        <label>1</label>
    </ligand>
</feature>
<feature type="binding site" evidence="15">
    <location>
        <position position="356"/>
    </location>
    <ligand>
        <name>ATP</name>
        <dbReference type="ChEBI" id="CHEBI:30616"/>
        <label>4</label>
    </ligand>
</feature>
<dbReference type="EMDB" id="EMD-70417"/>
<dbReference type="GO" id="GO:0043103">
    <property type="term" value="P:hypoxanthine salvage"/>
    <property type="evidence" value="ECO:0007669"/>
    <property type="project" value="TreeGrafter"/>
</dbReference>
<evidence type="ECO:0000256" key="6">
    <source>
        <dbReference type="ARBA" id="ARBA00022833"/>
    </source>
</evidence>
<feature type="binding site" evidence="12 14">
    <location>
        <position position="548"/>
    </location>
    <ligand>
        <name>ATP</name>
        <dbReference type="ChEBI" id="CHEBI:30616"/>
        <label>5</label>
    </ligand>
</feature>
<feature type="binding site" evidence="13 14">
    <location>
        <position position="319"/>
    </location>
    <ligand>
        <name>ATP</name>
        <dbReference type="ChEBI" id="CHEBI:30616"/>
        <label>9</label>
    </ligand>
</feature>
<feature type="binding site" evidence="14">
    <location>
        <position position="356"/>
    </location>
    <ligand>
        <name>ATP</name>
        <dbReference type="ChEBI" id="CHEBI:30616"/>
        <label>6</label>
    </ligand>
</feature>
<dbReference type="PDB" id="9OF1">
    <property type="method" value="EM"/>
    <property type="resolution" value="2.70 A"/>
    <property type="chains" value="B/D=1-625"/>
</dbReference>
<evidence type="ECO:0007829" key="11">
    <source>
        <dbReference type="PDB" id="9OF1"/>
    </source>
</evidence>
<dbReference type="RefSeq" id="WP_038050266.1">
    <property type="nucleotide sequence ID" value="NZ_JMFG01000035.1"/>
</dbReference>
<dbReference type="InterPro" id="IPR001365">
    <property type="entry name" value="A_deaminase_dom"/>
</dbReference>
<dbReference type="EC" id="3.5.4.4" evidence="3"/>
<dbReference type="InterPro" id="IPR006330">
    <property type="entry name" value="Ado/ade_deaminase"/>
</dbReference>
<dbReference type="GO" id="GO:0046872">
    <property type="term" value="F:metal ion binding"/>
    <property type="evidence" value="ECO:0007669"/>
    <property type="project" value="UniProtKB-KW"/>
</dbReference>
<evidence type="ECO:0000256" key="3">
    <source>
        <dbReference type="ARBA" id="ARBA00012784"/>
    </source>
</evidence>
<feature type="binding site" evidence="15">
    <location>
        <position position="355"/>
    </location>
    <ligand>
        <name>ATP</name>
        <dbReference type="ChEBI" id="CHEBI:30616"/>
        <label>4</label>
    </ligand>
</feature>
<feature type="binding site" evidence="12">
    <location>
        <position position="314"/>
    </location>
    <ligand>
        <name>Mg(2+)</name>
        <dbReference type="ChEBI" id="CHEBI:18420"/>
        <label>3</label>
    </ligand>
</feature>
<feature type="binding site" evidence="14">
    <location>
        <position position="319"/>
    </location>
    <ligand>
        <name>ATP</name>
        <dbReference type="ChEBI" id="CHEBI:30616"/>
        <label>10</label>
    </ligand>
</feature>
<feature type="binding site" evidence="13">
    <location>
        <position position="356"/>
    </location>
    <ligand>
        <name>ATP</name>
        <dbReference type="ChEBI" id="CHEBI:30616"/>
        <label>3</label>
    </ligand>
</feature>
<feature type="binding site" evidence="13">
    <location>
        <position position="355"/>
    </location>
    <ligand>
        <name>ATP</name>
        <dbReference type="ChEBI" id="CHEBI:30616"/>
        <label>8</label>
    </ligand>
</feature>
<feature type="binding site" evidence="13">
    <location>
        <position position="356"/>
    </location>
    <ligand>
        <name>ATP</name>
        <dbReference type="ChEBI" id="CHEBI:30616"/>
        <label>7</label>
    </ligand>
</feature>
<dbReference type="EMDB" id="EMD-70429"/>
<evidence type="ECO:0000256" key="4">
    <source>
        <dbReference type="ARBA" id="ARBA00022723"/>
    </source>
</evidence>
<sequence>MRILLCSVGTSWAVVPEAMQLLGSQGFDEVHVLTTASSKISPGVEQLLRYFEMHPGPRFSISRVQDFEDLRSEQDHMLFEEVLWRWLLQRAPQAAHRYICLAGGYKTISAAMQRAAALFGACEVFHVLCEPRFGPQGNREASTLEEVEQAIATNALRFVRLGPEPGWPQLRLLSAPSFPLESTLQGPVHWVRASDMRLRQHVEGVLERSRHILAAWEGISELPIPALAAWPPSHLRWLHEPLDPVQDKAWVQALPKVELHCHLGGFATHGELLHKVRQEAANPESLPPVRAIPLPPGWPIPEEPIGLERYMRLGDNNGSALLKDPGCLRAQCRLLYEALLADHVAYAEIRCSPANYASASRSPWVVLQEIRNHFQQAMEETPEDRRCHVNLLLTATREEGGDRSRIARHLALAITAAEHWKNGCRVVGVDLAGFEDRTTRAAMFATDFEPVHRVGLAVTVHAGENDDVEGIWQAVFKLSARRLGHALHLSRSPDLLRVVAERGIAVELCPYANLQIKGFPLDEEQEGSETYPLRGYLAAGVAVTLNTDNLGISQASLTDNLLLTARLCPGITRLEVLKTQVFAAQAAFANQAERKALWARLAQVPVPTDTEQKNGNDAKASHQPR</sequence>
<feature type="disulfide bond" evidence="11">
    <location>
        <begin position="6"/>
        <end position="100"/>
    </location>
</feature>
<feature type="binding site" evidence="14">
    <location>
        <position position="356"/>
    </location>
    <ligand>
        <name>ATP</name>
        <dbReference type="ChEBI" id="CHEBI:30616"/>
        <label>9</label>
    </ligand>
</feature>
<feature type="binding site" evidence="13">
    <location>
        <position position="264"/>
    </location>
    <ligand>
        <name>ATP</name>
        <dbReference type="ChEBI" id="CHEBI:30616"/>
        <label>3</label>
    </ligand>
</feature>
<feature type="binding site" evidence="13">
    <location>
        <position position="549"/>
    </location>
    <ligand>
        <name>ATP</name>
        <dbReference type="ChEBI" id="CHEBI:30616"/>
        <label>8</label>
    </ligand>
</feature>
<feature type="binding site" evidence="14">
    <location>
        <position position="262"/>
    </location>
    <ligand>
        <name>Zn(2+)</name>
        <dbReference type="ChEBI" id="CHEBI:29105"/>
        <label>1</label>
    </ligand>
</feature>
<feature type="binding site" evidence="12 14">
    <location>
        <position position="355"/>
    </location>
    <ligand>
        <name>ATP</name>
        <dbReference type="ChEBI" id="CHEBI:30616"/>
        <label>5</label>
    </ligand>
</feature>
<dbReference type="EMDB" id="EMD-70430"/>
<keyword evidence="12 13" id="KW-0067">ATP-binding</keyword>
<proteinExistence type="evidence at protein level"/>
<dbReference type="EMBL" id="JMFG01000035">
    <property type="protein sequence ID" value="KDA53021.1"/>
    <property type="molecule type" value="Genomic_DNA"/>
</dbReference>
<comment type="caution">
    <text evidence="9">The sequence shown here is derived from an EMBL/GenBank/DDBJ whole genome shotgun (WGS) entry which is preliminary data.</text>
</comment>
<feature type="binding site" evidence="13">
    <location>
        <position position="549"/>
    </location>
    <ligand>
        <name>ATP</name>
        <dbReference type="ChEBI" id="CHEBI:30616"/>
        <label>3</label>
    </ligand>
</feature>
<dbReference type="PDB" id="9OFC">
    <property type="method" value="EM"/>
    <property type="resolution" value="3.17 A"/>
    <property type="chains" value="A/B/G/H/K/L=1-625"/>
</dbReference>
<feature type="binding site" evidence="15">
    <location>
        <position position="397"/>
    </location>
    <ligand>
        <name>ATP</name>
        <dbReference type="ChEBI" id="CHEBI:30616"/>
        <label>1</label>
    </ligand>
</feature>
<organism evidence="9 10">
    <name type="scientific">Thermoanaerobaculum aquaticum</name>
    <dbReference type="NCBI Taxonomy" id="1312852"/>
    <lineage>
        <taxon>Bacteria</taxon>
        <taxon>Pseudomonadati</taxon>
        <taxon>Acidobacteriota</taxon>
        <taxon>Thermoanaerobaculia</taxon>
        <taxon>Thermoanaerobaculales</taxon>
        <taxon>Thermoanaerobaculaceae</taxon>
        <taxon>Thermoanaerobaculum</taxon>
    </lineage>
</organism>
<keyword evidence="6 11" id="KW-0862">Zinc</keyword>
<keyword evidence="12 13" id="KW-0547">Nucleotide-binding</keyword>
<dbReference type="PANTHER" id="PTHR11409:SF43">
    <property type="entry name" value="ADENOSINE DEAMINASE"/>
    <property type="match status" value="1"/>
</dbReference>
<feature type="binding site" evidence="14">
    <location>
        <position position="397"/>
    </location>
    <ligand>
        <name>ATP</name>
        <dbReference type="ChEBI" id="CHEBI:30616"/>
        <label>6</label>
    </ligand>
</feature>
<feature type="binding site" evidence="13">
    <location>
        <position position="548"/>
    </location>
    <ligand>
        <name>ATP</name>
        <dbReference type="ChEBI" id="CHEBI:30616"/>
        <label>8</label>
    </ligand>
</feature>
<feature type="binding site" evidence="11 12">
    <location>
        <position position="260"/>
    </location>
    <ligand>
        <name>Zn(2+)</name>
        <dbReference type="ChEBI" id="CHEBI:29105"/>
        <label>2</label>
    </ligand>
</feature>
<feature type="binding site" evidence="15">
    <location>
        <position position="262"/>
    </location>
    <ligand>
        <name>ATP</name>
        <dbReference type="ChEBI" id="CHEBI:30616"/>
        <label>1</label>
    </ligand>
</feature>
<dbReference type="Proteomes" id="UP000027284">
    <property type="component" value="Unassembled WGS sequence"/>
</dbReference>
<protein>
    <recommendedName>
        <fullName evidence="3">adenosine deaminase</fullName>
        <ecNumber evidence="3">3.5.4.4</ecNumber>
    </recommendedName>
</protein>